<dbReference type="Pfam" id="PF04237">
    <property type="entry name" value="YjbR"/>
    <property type="match status" value="1"/>
</dbReference>
<keyword evidence="2" id="KW-1185">Reference proteome</keyword>
<dbReference type="InterPro" id="IPR038056">
    <property type="entry name" value="YjbR-like_sf"/>
</dbReference>
<gene>
    <name evidence="1" type="ORF">CGL56_14390</name>
</gene>
<dbReference type="InterPro" id="IPR007351">
    <property type="entry name" value="YjbR"/>
</dbReference>
<dbReference type="PANTHER" id="PTHR35145:SF1">
    <property type="entry name" value="CYTOPLASMIC PROTEIN"/>
    <property type="match status" value="1"/>
</dbReference>
<dbReference type="OrthoDB" id="9789813at2"/>
<organism evidence="1 2">
    <name type="scientific">Neolewinella marina</name>
    <dbReference type="NCBI Taxonomy" id="438751"/>
    <lineage>
        <taxon>Bacteria</taxon>
        <taxon>Pseudomonadati</taxon>
        <taxon>Bacteroidota</taxon>
        <taxon>Saprospiria</taxon>
        <taxon>Saprospirales</taxon>
        <taxon>Lewinellaceae</taxon>
        <taxon>Neolewinella</taxon>
    </lineage>
</organism>
<sequence length="118" mass="13470">MNLETFRAYCLAKPATTESLPFGPDTLVLKVAGKMFALTGLDAEDFRINLKCEPQRAIELRERHPEIVPGYHMNKRHWNTVRVEQGQFTDAFVESLIDHSYDLVVAGLPKKVRAEWAL</sequence>
<reference evidence="1 2" key="1">
    <citation type="submission" date="2017-10" db="EMBL/GenBank/DDBJ databases">
        <title>The draft genome sequence of Lewinella marina KCTC 32374.</title>
        <authorList>
            <person name="Wang K."/>
        </authorList>
    </citation>
    <scope>NUCLEOTIDE SEQUENCE [LARGE SCALE GENOMIC DNA]</scope>
    <source>
        <strain evidence="1 2">MKG-38</strain>
    </source>
</reference>
<dbReference type="RefSeq" id="WP_099107275.1">
    <property type="nucleotide sequence ID" value="NZ_JAATJF010000005.1"/>
</dbReference>
<dbReference type="Gene3D" id="3.90.1150.30">
    <property type="match status" value="1"/>
</dbReference>
<dbReference type="AlphaFoldDB" id="A0A2G0CCD1"/>
<evidence type="ECO:0000313" key="2">
    <source>
        <dbReference type="Proteomes" id="UP000226437"/>
    </source>
</evidence>
<dbReference type="Proteomes" id="UP000226437">
    <property type="component" value="Unassembled WGS sequence"/>
</dbReference>
<dbReference type="EMBL" id="PDLO01000007">
    <property type="protein sequence ID" value="PHK97621.1"/>
    <property type="molecule type" value="Genomic_DNA"/>
</dbReference>
<dbReference type="SUPFAM" id="SSF142906">
    <property type="entry name" value="YjbR-like"/>
    <property type="match status" value="1"/>
</dbReference>
<dbReference type="PANTHER" id="PTHR35145">
    <property type="entry name" value="CYTOPLASMIC PROTEIN-RELATED"/>
    <property type="match status" value="1"/>
</dbReference>
<evidence type="ECO:0000313" key="1">
    <source>
        <dbReference type="EMBL" id="PHK97621.1"/>
    </source>
</evidence>
<protein>
    <submittedName>
        <fullName evidence="1">MmcQ-like protein</fullName>
    </submittedName>
</protein>
<proteinExistence type="predicted"/>
<dbReference type="InterPro" id="IPR058532">
    <property type="entry name" value="YjbR/MT2646/Rv2570-like"/>
</dbReference>
<name>A0A2G0CCD1_9BACT</name>
<comment type="caution">
    <text evidence="1">The sequence shown here is derived from an EMBL/GenBank/DDBJ whole genome shotgun (WGS) entry which is preliminary data.</text>
</comment>
<accession>A0A2G0CCD1</accession>